<sequence>MQGLSSMLAKTLASAVVTTAALSGCAMMCRACTGRKCSAQTTQQNAACKTKCGACGGKK</sequence>
<evidence type="ECO:0008006" key="4">
    <source>
        <dbReference type="Google" id="ProtNLM"/>
    </source>
</evidence>
<gene>
    <name evidence="2" type="ORF">LMG18095_02578</name>
</gene>
<protein>
    <recommendedName>
        <fullName evidence="4">Lipoprotein</fullName>
    </recommendedName>
</protein>
<proteinExistence type="predicted"/>
<dbReference type="Proteomes" id="UP001189773">
    <property type="component" value="Unassembled WGS sequence"/>
</dbReference>
<evidence type="ECO:0000313" key="3">
    <source>
        <dbReference type="Proteomes" id="UP001189773"/>
    </source>
</evidence>
<evidence type="ECO:0000313" key="2">
    <source>
        <dbReference type="EMBL" id="CAJ0794262.1"/>
    </source>
</evidence>
<feature type="signal peptide" evidence="1">
    <location>
        <begin position="1"/>
        <end position="15"/>
    </location>
</feature>
<dbReference type="EMBL" id="CATZAR010000006">
    <property type="protein sequence ID" value="CAJ0794262.1"/>
    <property type="molecule type" value="Genomic_DNA"/>
</dbReference>
<evidence type="ECO:0000256" key="1">
    <source>
        <dbReference type="SAM" id="SignalP"/>
    </source>
</evidence>
<accession>A0ABN9IZ57</accession>
<keyword evidence="3" id="KW-1185">Reference proteome</keyword>
<keyword evidence="1" id="KW-0732">Signal</keyword>
<comment type="caution">
    <text evidence="2">The sequence shown here is derived from an EMBL/GenBank/DDBJ whole genome shotgun (WGS) entry which is preliminary data.</text>
</comment>
<feature type="chain" id="PRO_5045036917" description="Lipoprotein" evidence="1">
    <location>
        <begin position="16"/>
        <end position="59"/>
    </location>
</feature>
<organism evidence="2 3">
    <name type="scientific">Ralstonia thomasii</name>
    <dbReference type="NCBI Taxonomy" id="3058596"/>
    <lineage>
        <taxon>Bacteria</taxon>
        <taxon>Pseudomonadati</taxon>
        <taxon>Pseudomonadota</taxon>
        <taxon>Betaproteobacteria</taxon>
        <taxon>Burkholderiales</taxon>
        <taxon>Burkholderiaceae</taxon>
        <taxon>Ralstonia</taxon>
    </lineage>
</organism>
<name>A0ABN9IZ57_9RALS</name>
<reference evidence="2 3" key="1">
    <citation type="submission" date="2023-07" db="EMBL/GenBank/DDBJ databases">
        <authorList>
            <person name="Peeters C."/>
        </authorList>
    </citation>
    <scope>NUCLEOTIDE SEQUENCE [LARGE SCALE GENOMIC DNA]</scope>
    <source>
        <strain evidence="2 3">LMG 18095</strain>
    </source>
</reference>